<evidence type="ECO:0000313" key="4">
    <source>
        <dbReference type="Proteomes" id="UP000230392"/>
    </source>
</evidence>
<keyword evidence="1" id="KW-0812">Transmembrane</keyword>
<sequence length="177" mass="19398">MLALIALEINKAKFALALVLSLGLIGLGGYHYYLIMGLGGDMKKGINLISLFTEKAPVYYPAPVPTVAPPEPTELTVIIEVADGQKRLKDKEHLKVKRGEKVKIVDGFVPKADKNLIRVNMVGFIADPKKVAEDRGSEIDTASLMKKFSVDKKGNCYKIEVLKGKEIAGNVFLDIEE</sequence>
<accession>A0A2G9Y8K7</accession>
<evidence type="ECO:0000313" key="3">
    <source>
        <dbReference type="EMBL" id="PIP15582.1"/>
    </source>
</evidence>
<dbReference type="AlphaFoldDB" id="A0A2G9Y8K7"/>
<keyword evidence="1" id="KW-0472">Membrane</keyword>
<dbReference type="Proteomes" id="UP000230392">
    <property type="component" value="Unassembled WGS sequence"/>
</dbReference>
<keyword evidence="1" id="KW-1133">Transmembrane helix</keyword>
<dbReference type="EMBL" id="PCRF01000268">
    <property type="protein sequence ID" value="PIP15582.1"/>
    <property type="molecule type" value="Genomic_DNA"/>
</dbReference>
<feature type="domain" description="Metallo-carboxypeptidase C-terminal" evidence="2">
    <location>
        <begin position="90"/>
        <end position="173"/>
    </location>
</feature>
<dbReference type="InterPro" id="IPR033397">
    <property type="entry name" value="Metallo_peptidase_C"/>
</dbReference>
<comment type="caution">
    <text evidence="3">The sequence shown here is derived from an EMBL/GenBank/DDBJ whole genome shotgun (WGS) entry which is preliminary data.</text>
</comment>
<gene>
    <name evidence="3" type="ORF">COX46_05470</name>
</gene>
<feature type="transmembrane region" description="Helical" evidence="1">
    <location>
        <begin position="12"/>
        <end position="34"/>
    </location>
</feature>
<evidence type="ECO:0000259" key="2">
    <source>
        <dbReference type="Pfam" id="PF17129"/>
    </source>
</evidence>
<organism evidence="3 4">
    <name type="scientific">bacterium (Candidatus Ratteibacteria) CG23_combo_of_CG06-09_8_20_14_all_48_7</name>
    <dbReference type="NCBI Taxonomy" id="2014292"/>
    <lineage>
        <taxon>Bacteria</taxon>
        <taxon>Candidatus Ratteibacteria</taxon>
    </lineage>
</organism>
<evidence type="ECO:0000256" key="1">
    <source>
        <dbReference type="SAM" id="Phobius"/>
    </source>
</evidence>
<name>A0A2G9Y8K7_9BACT</name>
<proteinExistence type="predicted"/>
<reference evidence="3 4" key="1">
    <citation type="submission" date="2017-09" db="EMBL/GenBank/DDBJ databases">
        <title>Depth-based differentiation of microbial function through sediment-hosted aquifers and enrichment of novel symbionts in the deep terrestrial subsurface.</title>
        <authorList>
            <person name="Probst A.J."/>
            <person name="Ladd B."/>
            <person name="Jarett J.K."/>
            <person name="Geller-Mcgrath D.E."/>
            <person name="Sieber C.M."/>
            <person name="Emerson J.B."/>
            <person name="Anantharaman K."/>
            <person name="Thomas B.C."/>
            <person name="Malmstrom R."/>
            <person name="Stieglmeier M."/>
            <person name="Klingl A."/>
            <person name="Woyke T."/>
            <person name="Ryan C.M."/>
            <person name="Banfield J.F."/>
        </authorList>
    </citation>
    <scope>NUCLEOTIDE SEQUENCE [LARGE SCALE GENOMIC DNA]</scope>
    <source>
        <strain evidence="3">CG23_combo_of_CG06-09_8_20_14_all_48_7</strain>
    </source>
</reference>
<dbReference type="Pfam" id="PF17129">
    <property type="entry name" value="Peptidase_M99_C"/>
    <property type="match status" value="1"/>
</dbReference>
<protein>
    <recommendedName>
        <fullName evidence="2">Metallo-carboxypeptidase C-terminal domain-containing protein</fullName>
    </recommendedName>
</protein>